<evidence type="ECO:0000256" key="2">
    <source>
        <dbReference type="SAM" id="SignalP"/>
    </source>
</evidence>
<dbReference type="EMBL" id="ML991772">
    <property type="protein sequence ID" value="KAF2239488.1"/>
    <property type="molecule type" value="Genomic_DNA"/>
</dbReference>
<gene>
    <name evidence="3" type="ORF">EV356DRAFT_562960</name>
</gene>
<dbReference type="OrthoDB" id="2970483at2759"/>
<feature type="chain" id="PRO_5025474185" evidence="2">
    <location>
        <begin position="22"/>
        <end position="483"/>
    </location>
</feature>
<proteinExistence type="predicted"/>
<protein>
    <submittedName>
        <fullName evidence="3">Uncharacterized protein</fullName>
    </submittedName>
</protein>
<feature type="compositionally biased region" description="Low complexity" evidence="1">
    <location>
        <begin position="389"/>
        <end position="407"/>
    </location>
</feature>
<feature type="compositionally biased region" description="Low complexity" evidence="1">
    <location>
        <begin position="41"/>
        <end position="58"/>
    </location>
</feature>
<dbReference type="Gene3D" id="3.40.390.10">
    <property type="entry name" value="Collagenase (Catalytic Domain)"/>
    <property type="match status" value="1"/>
</dbReference>
<accession>A0A6A6HNW2</accession>
<evidence type="ECO:0000313" key="4">
    <source>
        <dbReference type="Proteomes" id="UP000800092"/>
    </source>
</evidence>
<dbReference type="AlphaFoldDB" id="A0A6A6HNW2"/>
<keyword evidence="4" id="KW-1185">Reference proteome</keyword>
<dbReference type="InterPro" id="IPR024079">
    <property type="entry name" value="MetalloPept_cat_dom_sf"/>
</dbReference>
<dbReference type="Proteomes" id="UP000800092">
    <property type="component" value="Unassembled WGS sequence"/>
</dbReference>
<evidence type="ECO:0000256" key="1">
    <source>
        <dbReference type="SAM" id="MobiDB-lite"/>
    </source>
</evidence>
<feature type="signal peptide" evidence="2">
    <location>
        <begin position="1"/>
        <end position="21"/>
    </location>
</feature>
<evidence type="ECO:0000313" key="3">
    <source>
        <dbReference type="EMBL" id="KAF2239488.1"/>
    </source>
</evidence>
<reference evidence="3" key="1">
    <citation type="journal article" date="2020" name="Stud. Mycol.">
        <title>101 Dothideomycetes genomes: a test case for predicting lifestyles and emergence of pathogens.</title>
        <authorList>
            <person name="Haridas S."/>
            <person name="Albert R."/>
            <person name="Binder M."/>
            <person name="Bloem J."/>
            <person name="Labutti K."/>
            <person name="Salamov A."/>
            <person name="Andreopoulos B."/>
            <person name="Baker S."/>
            <person name="Barry K."/>
            <person name="Bills G."/>
            <person name="Bluhm B."/>
            <person name="Cannon C."/>
            <person name="Castanera R."/>
            <person name="Culley D."/>
            <person name="Daum C."/>
            <person name="Ezra D."/>
            <person name="Gonzalez J."/>
            <person name="Henrissat B."/>
            <person name="Kuo A."/>
            <person name="Liang C."/>
            <person name="Lipzen A."/>
            <person name="Lutzoni F."/>
            <person name="Magnuson J."/>
            <person name="Mondo S."/>
            <person name="Nolan M."/>
            <person name="Ohm R."/>
            <person name="Pangilinan J."/>
            <person name="Park H.-J."/>
            <person name="Ramirez L."/>
            <person name="Alfaro M."/>
            <person name="Sun H."/>
            <person name="Tritt A."/>
            <person name="Yoshinaga Y."/>
            <person name="Zwiers L.-H."/>
            <person name="Turgeon B."/>
            <person name="Goodwin S."/>
            <person name="Spatafora J."/>
            <person name="Crous P."/>
            <person name="Grigoriev I."/>
        </authorList>
    </citation>
    <scope>NUCLEOTIDE SEQUENCE</scope>
    <source>
        <strain evidence="3">Tuck. ex Michener</strain>
    </source>
</reference>
<keyword evidence="2" id="KW-0732">Signal</keyword>
<feature type="region of interest" description="Disordered" evidence="1">
    <location>
        <begin position="28"/>
        <end position="75"/>
    </location>
</feature>
<feature type="compositionally biased region" description="Low complexity" evidence="1">
    <location>
        <begin position="414"/>
        <end position="438"/>
    </location>
</feature>
<sequence length="483" mass="52360">MNFRFNLSLFISGFFASTILAAPQERGSSLLKRQDPDAPLSGTSTGPTPTPTVSSVVSAATREPSDSRKPPDATVTANRAAMTPYLYGCDSTQKPKVNQAWNEASMLADAHAKWKPPGWFTSGSYQAAMDMYLGTDSKNDDPWFGTGPLKQNINRQQGIHTTNEDWSPYWSYVYIYCDESKVPAKPNKPKDDECSRPNTPGKKVMAYTFPDDGSIFGWNAKYVVLCPRFFDDEILTLEQQTNNAKQDKSIQQVMDPWRKIKARSLFHETYHWGPAEVSDPICNRSPEIYDAGKVAQLASSENVAGSKTNAESWAQAAMACYVMQTFNLKTPPVPQSQASLAIQMAVGNVTDDIEEKFFDTAPDWFDSPVALDANAYAPSGVDTLDVGGSTTSTMSATSSSSSTMPSTETPPPTSTSSSSSSSSVAPPTSTSTPDMSSSQCTTCTNNLGASNCSADDDQCLVDQCKNDTNCQQCGINCDQYANL</sequence>
<feature type="region of interest" description="Disordered" evidence="1">
    <location>
        <begin position="380"/>
        <end position="438"/>
    </location>
</feature>
<organism evidence="3 4">
    <name type="scientific">Viridothelium virens</name>
    <name type="common">Speckled blister lichen</name>
    <name type="synonym">Trypethelium virens</name>
    <dbReference type="NCBI Taxonomy" id="1048519"/>
    <lineage>
        <taxon>Eukaryota</taxon>
        <taxon>Fungi</taxon>
        <taxon>Dikarya</taxon>
        <taxon>Ascomycota</taxon>
        <taxon>Pezizomycotina</taxon>
        <taxon>Dothideomycetes</taxon>
        <taxon>Dothideomycetes incertae sedis</taxon>
        <taxon>Trypetheliales</taxon>
        <taxon>Trypetheliaceae</taxon>
        <taxon>Viridothelium</taxon>
    </lineage>
</organism>
<dbReference type="GO" id="GO:0008237">
    <property type="term" value="F:metallopeptidase activity"/>
    <property type="evidence" value="ECO:0007669"/>
    <property type="project" value="InterPro"/>
</dbReference>
<name>A0A6A6HNW2_VIRVR</name>